<feature type="compositionally biased region" description="Basic and acidic residues" evidence="1">
    <location>
        <begin position="8"/>
        <end position="24"/>
    </location>
</feature>
<reference evidence="2" key="1">
    <citation type="submission" date="2019-08" db="EMBL/GenBank/DDBJ databases">
        <title>The improved chromosome-level genome for the pearl oyster Pinctada fucata martensii using PacBio sequencing and Hi-C.</title>
        <authorList>
            <person name="Zheng Z."/>
        </authorList>
    </citation>
    <scope>NUCLEOTIDE SEQUENCE</scope>
    <source>
        <strain evidence="2">ZZ-2019</strain>
        <tissue evidence="2">Adductor muscle</tissue>
    </source>
</reference>
<evidence type="ECO:0000313" key="3">
    <source>
        <dbReference type="Proteomes" id="UP001186944"/>
    </source>
</evidence>
<evidence type="ECO:0000256" key="1">
    <source>
        <dbReference type="SAM" id="MobiDB-lite"/>
    </source>
</evidence>
<keyword evidence="3" id="KW-1185">Reference proteome</keyword>
<proteinExistence type="predicted"/>
<name>A0AA88YF34_PINIB</name>
<feature type="region of interest" description="Disordered" evidence="1">
    <location>
        <begin position="1"/>
        <end position="30"/>
    </location>
</feature>
<sequence>MAESSPNEEGKLEIDIKTKAKEENSQDEELDDLLESALKDFEKQDVKEKTQSVKKKSEEQVYTYTCISSC</sequence>
<evidence type="ECO:0000313" key="2">
    <source>
        <dbReference type="EMBL" id="KAK3098197.1"/>
    </source>
</evidence>
<protein>
    <submittedName>
        <fullName evidence="2">Uncharacterized protein</fullName>
    </submittedName>
</protein>
<dbReference type="Proteomes" id="UP001186944">
    <property type="component" value="Unassembled WGS sequence"/>
</dbReference>
<comment type="caution">
    <text evidence="2">The sequence shown here is derived from an EMBL/GenBank/DDBJ whole genome shotgun (WGS) entry which is preliminary data.</text>
</comment>
<organism evidence="2 3">
    <name type="scientific">Pinctada imbricata</name>
    <name type="common">Atlantic pearl-oyster</name>
    <name type="synonym">Pinctada martensii</name>
    <dbReference type="NCBI Taxonomy" id="66713"/>
    <lineage>
        <taxon>Eukaryota</taxon>
        <taxon>Metazoa</taxon>
        <taxon>Spiralia</taxon>
        <taxon>Lophotrochozoa</taxon>
        <taxon>Mollusca</taxon>
        <taxon>Bivalvia</taxon>
        <taxon>Autobranchia</taxon>
        <taxon>Pteriomorphia</taxon>
        <taxon>Pterioida</taxon>
        <taxon>Pterioidea</taxon>
        <taxon>Pteriidae</taxon>
        <taxon>Pinctada</taxon>
    </lineage>
</organism>
<accession>A0AA88YF34</accession>
<dbReference type="AlphaFoldDB" id="A0AA88YF34"/>
<gene>
    <name evidence="2" type="ORF">FSP39_017108</name>
</gene>
<dbReference type="EMBL" id="VSWD01000007">
    <property type="protein sequence ID" value="KAK3098197.1"/>
    <property type="molecule type" value="Genomic_DNA"/>
</dbReference>